<reference evidence="2" key="2">
    <citation type="submission" date="2020-05" db="UniProtKB">
        <authorList>
            <consortium name="EnsemblMetazoa"/>
        </authorList>
    </citation>
    <scope>IDENTIFICATION</scope>
    <source>
        <strain evidence="2">IAEA</strain>
    </source>
</reference>
<dbReference type="EnsemblMetazoa" id="GPPI011277-RA">
    <property type="protein sequence ID" value="GPPI011277-PA"/>
    <property type="gene ID" value="GPPI011277"/>
</dbReference>
<reference evidence="3" key="1">
    <citation type="submission" date="2015-01" db="EMBL/GenBank/DDBJ databases">
        <authorList>
            <person name="Aksoy S."/>
            <person name="Warren W."/>
            <person name="Wilson R.K."/>
        </authorList>
    </citation>
    <scope>NUCLEOTIDE SEQUENCE [LARGE SCALE GENOMIC DNA]</scope>
    <source>
        <strain evidence="3">IAEA</strain>
    </source>
</reference>
<dbReference type="VEuPathDB" id="VectorBase:GPPI011277"/>
<protein>
    <submittedName>
        <fullName evidence="2">Uncharacterized protein</fullName>
    </submittedName>
</protein>
<name>A0A1B0AWP0_9MUSC</name>
<keyword evidence="1" id="KW-0812">Transmembrane</keyword>
<organism evidence="2 3">
    <name type="scientific">Glossina palpalis gambiensis</name>
    <dbReference type="NCBI Taxonomy" id="67801"/>
    <lineage>
        <taxon>Eukaryota</taxon>
        <taxon>Metazoa</taxon>
        <taxon>Ecdysozoa</taxon>
        <taxon>Arthropoda</taxon>
        <taxon>Hexapoda</taxon>
        <taxon>Insecta</taxon>
        <taxon>Pterygota</taxon>
        <taxon>Neoptera</taxon>
        <taxon>Endopterygota</taxon>
        <taxon>Diptera</taxon>
        <taxon>Brachycera</taxon>
        <taxon>Muscomorpha</taxon>
        <taxon>Hippoboscoidea</taxon>
        <taxon>Glossinidae</taxon>
        <taxon>Glossina</taxon>
    </lineage>
</organism>
<evidence type="ECO:0000256" key="1">
    <source>
        <dbReference type="SAM" id="Phobius"/>
    </source>
</evidence>
<keyword evidence="1" id="KW-0472">Membrane</keyword>
<dbReference type="Proteomes" id="UP000092460">
    <property type="component" value="Unassembled WGS sequence"/>
</dbReference>
<sequence>MFFDSIHVFIVIVAVLNLMIIINIDIMHDGQCTEWIIVVYCAMMMAIVMVAFIKTWRNGQKGNILRSPKNLVFNAFKVLSVTKGKAKVAYFKLLPVRIERMYYSQVPLNCITYPLVDCRSNANFCHNGRLANGANEMAADICDCIVAAADCKTVESQAF</sequence>
<evidence type="ECO:0000313" key="2">
    <source>
        <dbReference type="EnsemblMetazoa" id="GPPI011277-PA"/>
    </source>
</evidence>
<dbReference type="EMBL" id="JXJN01004847">
    <property type="status" value="NOT_ANNOTATED_CDS"/>
    <property type="molecule type" value="Genomic_DNA"/>
</dbReference>
<accession>A0A1B0AWP0</accession>
<evidence type="ECO:0000313" key="3">
    <source>
        <dbReference type="Proteomes" id="UP000092460"/>
    </source>
</evidence>
<feature type="transmembrane region" description="Helical" evidence="1">
    <location>
        <begin position="6"/>
        <end position="24"/>
    </location>
</feature>
<proteinExistence type="predicted"/>
<keyword evidence="3" id="KW-1185">Reference proteome</keyword>
<dbReference type="AlphaFoldDB" id="A0A1B0AWP0"/>
<feature type="transmembrane region" description="Helical" evidence="1">
    <location>
        <begin position="36"/>
        <end position="56"/>
    </location>
</feature>
<keyword evidence="1" id="KW-1133">Transmembrane helix</keyword>